<dbReference type="AlphaFoldDB" id="Q0CBJ1"/>
<organism evidence="5 6">
    <name type="scientific">Aspergillus terreus (strain NIH 2624 / FGSC A1156)</name>
    <dbReference type="NCBI Taxonomy" id="341663"/>
    <lineage>
        <taxon>Eukaryota</taxon>
        <taxon>Fungi</taxon>
        <taxon>Dikarya</taxon>
        <taxon>Ascomycota</taxon>
        <taxon>Pezizomycotina</taxon>
        <taxon>Eurotiomycetes</taxon>
        <taxon>Eurotiomycetidae</taxon>
        <taxon>Eurotiales</taxon>
        <taxon>Aspergillaceae</taxon>
        <taxon>Aspergillus</taxon>
        <taxon>Aspergillus subgen. Circumdati</taxon>
    </lineage>
</organism>
<name>Q0CBJ1_ASPTN</name>
<dbReference type="Pfam" id="PF00501">
    <property type="entry name" value="AMP-binding"/>
    <property type="match status" value="1"/>
</dbReference>
<dbReference type="InterPro" id="IPR020845">
    <property type="entry name" value="AMP-binding_CS"/>
</dbReference>
<sequence length="517" mass="56007">MTVSVESPDQHDSGIITLAAYQQSEAPAVIIPATDSSESQEISYKELHHAVCRLRQELGQLGLDIHSRLALALPNGIEFVVCFFAGAAQGAPVAPINPAYKPQEAQALLERIKPKMLLASPQSAAAWAGADMGVPVASCSWDAKARCIRLELPESMPHPRPVHLCQVSPDDDALMLFTSGTTGTPKGVMLTHRNLLVAVQIIVRAQGLSPTDRCAIVTPLFHVAGVGMLLLSTLLSGGAAVIPSSVSGAFWSQLREHAVTWYHGVPTLHRLLLTFPRPSDLGRLRFVSSGGSSLAEDTLQRLEAELGRPVLERYGMTETAPGIFCNKIDQSRRSSCYPVAPEITVRILHSSGEGKRSLTDRIGVSGEICVKGENVMSGYLDNAAANADSFVDGFFRTGDLGLIEPDGYLRIVGRLKEIINKGGEKIDPTEVEHILLKHESIRDVACFRVADELYGEDIGVAIVLHEGRELKALQVKKYVRDNAVGFKVPKKVVFLDAIPCNQTGKYQRVLLSQQYGV</sequence>
<dbReference type="PANTHER" id="PTHR43201:SF5">
    <property type="entry name" value="MEDIUM-CHAIN ACYL-COA LIGASE ACSF2, MITOCHONDRIAL"/>
    <property type="match status" value="1"/>
</dbReference>
<reference evidence="6" key="1">
    <citation type="submission" date="2005-09" db="EMBL/GenBank/DDBJ databases">
        <title>Annotation of the Aspergillus terreus NIH2624 genome.</title>
        <authorList>
            <person name="Birren B.W."/>
            <person name="Lander E.S."/>
            <person name="Galagan J.E."/>
            <person name="Nusbaum C."/>
            <person name="Devon K."/>
            <person name="Henn M."/>
            <person name="Ma L.-J."/>
            <person name="Jaffe D.B."/>
            <person name="Butler J."/>
            <person name="Alvarez P."/>
            <person name="Gnerre S."/>
            <person name="Grabherr M."/>
            <person name="Kleber M."/>
            <person name="Mauceli E.W."/>
            <person name="Brockman W."/>
            <person name="Rounsley S."/>
            <person name="Young S.K."/>
            <person name="LaButti K."/>
            <person name="Pushparaj V."/>
            <person name="DeCaprio D."/>
            <person name="Crawford M."/>
            <person name="Koehrsen M."/>
            <person name="Engels R."/>
            <person name="Montgomery P."/>
            <person name="Pearson M."/>
            <person name="Howarth C."/>
            <person name="Larson L."/>
            <person name="Luoma S."/>
            <person name="White J."/>
            <person name="Alvarado L."/>
            <person name="Kodira C.D."/>
            <person name="Zeng Q."/>
            <person name="Oleary S."/>
            <person name="Yandava C."/>
            <person name="Denning D.W."/>
            <person name="Nierman W.C."/>
            <person name="Milne T."/>
            <person name="Madden K."/>
        </authorList>
    </citation>
    <scope>NUCLEOTIDE SEQUENCE [LARGE SCALE GENOMIC DNA]</scope>
    <source>
        <strain evidence="6">NIH 2624 / FGSC A1156</strain>
    </source>
</reference>
<evidence type="ECO:0000313" key="5">
    <source>
        <dbReference type="EMBL" id="EAU31075.1"/>
    </source>
</evidence>
<dbReference type="GO" id="GO:0031956">
    <property type="term" value="F:medium-chain fatty acid-CoA ligase activity"/>
    <property type="evidence" value="ECO:0007669"/>
    <property type="project" value="TreeGrafter"/>
</dbReference>
<keyword evidence="2" id="KW-0436">Ligase</keyword>
<dbReference type="EMBL" id="CH476606">
    <property type="protein sequence ID" value="EAU31075.1"/>
    <property type="molecule type" value="Genomic_DNA"/>
</dbReference>
<evidence type="ECO:0000259" key="4">
    <source>
        <dbReference type="Pfam" id="PF13193"/>
    </source>
</evidence>
<feature type="domain" description="AMP-dependent synthetase/ligase" evidence="3">
    <location>
        <begin position="19"/>
        <end position="380"/>
    </location>
</feature>
<protein>
    <submittedName>
        <fullName evidence="5">Uncharacterized protein</fullName>
    </submittedName>
</protein>
<comment type="similarity">
    <text evidence="1">Belongs to the ATP-dependent AMP-binding enzyme family.</text>
</comment>
<dbReference type="RefSeq" id="XP_001217529.1">
    <property type="nucleotide sequence ID" value="XM_001217528.1"/>
</dbReference>
<dbReference type="SUPFAM" id="SSF56801">
    <property type="entry name" value="Acetyl-CoA synthetase-like"/>
    <property type="match status" value="1"/>
</dbReference>
<accession>Q0CBJ1</accession>
<evidence type="ECO:0000259" key="3">
    <source>
        <dbReference type="Pfam" id="PF00501"/>
    </source>
</evidence>
<dbReference type="InterPro" id="IPR045851">
    <property type="entry name" value="AMP-bd_C_sf"/>
</dbReference>
<dbReference type="Gene3D" id="3.30.300.30">
    <property type="match status" value="1"/>
</dbReference>
<dbReference type="Pfam" id="PF13193">
    <property type="entry name" value="AMP-binding_C"/>
    <property type="match status" value="1"/>
</dbReference>
<dbReference type="PROSITE" id="PS00455">
    <property type="entry name" value="AMP_BINDING"/>
    <property type="match status" value="1"/>
</dbReference>
<dbReference type="GeneID" id="4323344"/>
<dbReference type="Proteomes" id="UP000007963">
    <property type="component" value="Unassembled WGS sequence"/>
</dbReference>
<dbReference type="eggNOG" id="KOG1176">
    <property type="taxonomic scope" value="Eukaryota"/>
</dbReference>
<dbReference type="Gene3D" id="3.40.50.12780">
    <property type="entry name" value="N-terminal domain of ligase-like"/>
    <property type="match status" value="1"/>
</dbReference>
<dbReference type="InterPro" id="IPR025110">
    <property type="entry name" value="AMP-bd_C"/>
</dbReference>
<evidence type="ECO:0000256" key="2">
    <source>
        <dbReference type="ARBA" id="ARBA00022598"/>
    </source>
</evidence>
<dbReference type="STRING" id="341663.Q0CBJ1"/>
<proteinExistence type="inferred from homology"/>
<dbReference type="OMA" id="PTMWNAM"/>
<dbReference type="InterPro" id="IPR042099">
    <property type="entry name" value="ANL_N_sf"/>
</dbReference>
<dbReference type="VEuPathDB" id="FungiDB:ATEG_08943"/>
<dbReference type="InterPro" id="IPR000873">
    <property type="entry name" value="AMP-dep_synth/lig_dom"/>
</dbReference>
<gene>
    <name evidence="5" type="ORF">ATEG_08943</name>
</gene>
<dbReference type="PANTHER" id="PTHR43201">
    <property type="entry name" value="ACYL-COA SYNTHETASE"/>
    <property type="match status" value="1"/>
</dbReference>
<dbReference type="HOGENOM" id="CLU_000022_59_0_1"/>
<dbReference type="OrthoDB" id="3633556at2759"/>
<evidence type="ECO:0000256" key="1">
    <source>
        <dbReference type="ARBA" id="ARBA00006432"/>
    </source>
</evidence>
<evidence type="ECO:0000313" key="6">
    <source>
        <dbReference type="Proteomes" id="UP000007963"/>
    </source>
</evidence>
<dbReference type="GO" id="GO:0006631">
    <property type="term" value="P:fatty acid metabolic process"/>
    <property type="evidence" value="ECO:0007669"/>
    <property type="project" value="TreeGrafter"/>
</dbReference>
<feature type="domain" description="AMP-binding enzyme C-terminal" evidence="4">
    <location>
        <begin position="430"/>
        <end position="505"/>
    </location>
</feature>